<name>A0A6S6WHE1_9PLEO</name>
<dbReference type="EMBL" id="HG992988">
    <property type="protein sequence ID" value="CAE7219406.1"/>
    <property type="molecule type" value="Genomic_DNA"/>
</dbReference>
<reference evidence="1" key="1">
    <citation type="submission" date="2021-02" db="EMBL/GenBank/DDBJ databases">
        <authorList>
            <person name="Syme A R."/>
            <person name="Syme A R."/>
            <person name="Moolhuijzen P."/>
        </authorList>
    </citation>
    <scope>NUCLEOTIDE SEQUENCE</scope>
    <source>
        <strain evidence="1">W1-1</strain>
    </source>
</reference>
<gene>
    <name evidence="1" type="ORF">PTTW11_11168</name>
</gene>
<accession>A0A6S6WHE1</accession>
<protein>
    <submittedName>
        <fullName evidence="1">Uncharacterized protein</fullName>
    </submittedName>
</protein>
<evidence type="ECO:0000313" key="2">
    <source>
        <dbReference type="Proteomes" id="UP000472372"/>
    </source>
</evidence>
<organism evidence="1 2">
    <name type="scientific">Pyrenophora teres f. teres</name>
    <dbReference type="NCBI Taxonomy" id="97479"/>
    <lineage>
        <taxon>Eukaryota</taxon>
        <taxon>Fungi</taxon>
        <taxon>Dikarya</taxon>
        <taxon>Ascomycota</taxon>
        <taxon>Pezizomycotina</taxon>
        <taxon>Dothideomycetes</taxon>
        <taxon>Pleosporomycetidae</taxon>
        <taxon>Pleosporales</taxon>
        <taxon>Pleosporineae</taxon>
        <taxon>Pleosporaceae</taxon>
        <taxon>Pyrenophora</taxon>
    </lineage>
</organism>
<dbReference type="AlphaFoldDB" id="A0A6S6WHE1"/>
<dbReference type="Proteomes" id="UP000472372">
    <property type="component" value="Chromosome 12"/>
</dbReference>
<proteinExistence type="predicted"/>
<sequence length="446" mass="50399">MAPATKASCHNYFPAPNLDVSSTTAARTCTICALKSHIEEIKEIQTALDSRGGIFKSKTAEPRTKNGWMYANHQTWTKKWREAKIKCCRFVEALEKLRDEHPDMIEDWGMDEALYLWELAADECCKVPGYKYVGDALKDDMALGETKAAESTVPTPIVISAPRDGISLEDDSGWDTVTRIWKKRSQSWSLLLEDEEKKLGSENTILAELEATDKNLDGLQSFSNNPAEALAEAFGDGSDDDGGETHSTIIEASETPSGSPTSMIISNHANGIRNILQSASKPISHLGSRSRKSVIINPEATLIPSEGDQIVTQPHNGHTAAENRRHRLTWNRRSRMYSPSTWASPDGHKKYNTSYSRVSWMALEYLMNKVQDMTEDYVKENSALTKETIESDKRERKIEEALEAYISRDGYVTRSDHARVSLLRMWRSREENKQKLKKWIEEEIEH</sequence>
<evidence type="ECO:0000313" key="1">
    <source>
        <dbReference type="EMBL" id="CAE7219406.1"/>
    </source>
</evidence>